<dbReference type="SUPFAM" id="SSF47391">
    <property type="entry name" value="Dimerization-anchoring domain of cAMP-dependent PK regulatory subunit"/>
    <property type="match status" value="1"/>
</dbReference>
<dbReference type="Proteomes" id="UP000314294">
    <property type="component" value="Unassembled WGS sequence"/>
</dbReference>
<dbReference type="InterPro" id="IPR059162">
    <property type="entry name" value="RIIAD1"/>
</dbReference>
<dbReference type="PANTHER" id="PTHR15505:SF4">
    <property type="entry name" value="RIIA DOMAIN-CONTAINING PROTEIN 1"/>
    <property type="match status" value="1"/>
</dbReference>
<protein>
    <submittedName>
        <fullName evidence="2">RIIa domain-containing protein 1</fullName>
    </submittedName>
</protein>
<reference evidence="2 3" key="1">
    <citation type="submission" date="2019-03" db="EMBL/GenBank/DDBJ databases">
        <title>First draft genome of Liparis tanakae, snailfish: a comprehensive survey of snailfish specific genes.</title>
        <authorList>
            <person name="Kim W."/>
            <person name="Song I."/>
            <person name="Jeong J.-H."/>
            <person name="Kim D."/>
            <person name="Kim S."/>
            <person name="Ryu S."/>
            <person name="Song J.Y."/>
            <person name="Lee S.K."/>
        </authorList>
    </citation>
    <scope>NUCLEOTIDE SEQUENCE [LARGE SCALE GENOMIC DNA]</scope>
    <source>
        <tissue evidence="2">Muscle</tissue>
    </source>
</reference>
<dbReference type="EMBL" id="SRLO01000100">
    <property type="protein sequence ID" value="TNN75740.1"/>
    <property type="molecule type" value="Genomic_DNA"/>
</dbReference>
<name>A0A4Z2ICR6_9TELE</name>
<accession>A0A4Z2ICR6</accession>
<sequence>MAGNGGLMKLDVGELSAEQQEKLRRFKSKTRIDNEKYLRSHPEVEELMADFLRNVLGKRPADIHEFAAVLEEEGDEDKHMMYFTKHVFHSRLFSKVRWASCKMGNEGGNEITNPQRRKMRKCQTKGYPAPEMMQSNKKWNFSNLPAMLQRMRNSSVSTPDVTIAKSSGKDE</sequence>
<organism evidence="2 3">
    <name type="scientific">Liparis tanakae</name>
    <name type="common">Tanaka's snailfish</name>
    <dbReference type="NCBI Taxonomy" id="230148"/>
    <lineage>
        <taxon>Eukaryota</taxon>
        <taxon>Metazoa</taxon>
        <taxon>Chordata</taxon>
        <taxon>Craniata</taxon>
        <taxon>Vertebrata</taxon>
        <taxon>Euteleostomi</taxon>
        <taxon>Actinopterygii</taxon>
        <taxon>Neopterygii</taxon>
        <taxon>Teleostei</taxon>
        <taxon>Neoteleostei</taxon>
        <taxon>Acanthomorphata</taxon>
        <taxon>Eupercaria</taxon>
        <taxon>Perciformes</taxon>
        <taxon>Cottioidei</taxon>
        <taxon>Cottales</taxon>
        <taxon>Liparidae</taxon>
        <taxon>Liparis</taxon>
    </lineage>
</organism>
<dbReference type="PANTHER" id="PTHR15505">
    <property type="entry name" value="RIIA DOMAIN-CONTAINING PROTEIN 1"/>
    <property type="match status" value="1"/>
</dbReference>
<comment type="caution">
    <text evidence="2">The sequence shown here is derived from an EMBL/GenBank/DDBJ whole genome shotgun (WGS) entry which is preliminary data.</text>
</comment>
<evidence type="ECO:0000313" key="3">
    <source>
        <dbReference type="Proteomes" id="UP000314294"/>
    </source>
</evidence>
<evidence type="ECO:0000256" key="1">
    <source>
        <dbReference type="SAM" id="MobiDB-lite"/>
    </source>
</evidence>
<feature type="region of interest" description="Disordered" evidence="1">
    <location>
        <begin position="152"/>
        <end position="171"/>
    </location>
</feature>
<gene>
    <name evidence="2" type="primary">RIIAD1</name>
    <name evidence="2" type="ORF">EYF80_014103</name>
</gene>
<dbReference type="AlphaFoldDB" id="A0A4Z2ICR6"/>
<dbReference type="OrthoDB" id="10249338at2759"/>
<dbReference type="CDD" id="cd22971">
    <property type="entry name" value="DD_RIIAD1"/>
    <property type="match status" value="1"/>
</dbReference>
<keyword evidence="3" id="KW-1185">Reference proteome</keyword>
<proteinExistence type="predicted"/>
<evidence type="ECO:0000313" key="2">
    <source>
        <dbReference type="EMBL" id="TNN75740.1"/>
    </source>
</evidence>